<comment type="caution">
    <text evidence="1">The sequence shown here is derived from an EMBL/GenBank/DDBJ whole genome shotgun (WGS) entry which is preliminary data.</text>
</comment>
<proteinExistence type="predicted"/>
<organism evidence="1 2">
    <name type="scientific">Roseburia inulinivorans</name>
    <dbReference type="NCBI Taxonomy" id="360807"/>
    <lineage>
        <taxon>Bacteria</taxon>
        <taxon>Bacillati</taxon>
        <taxon>Bacillota</taxon>
        <taxon>Clostridia</taxon>
        <taxon>Lachnospirales</taxon>
        <taxon>Lachnospiraceae</taxon>
        <taxon>Roseburia</taxon>
    </lineage>
</organism>
<name>A0A412BAX6_9FIRM</name>
<gene>
    <name evidence="1" type="ORF">DWY96_06630</name>
</gene>
<accession>A0A412BAX6</accession>
<dbReference type="NCBIfam" id="TIGR01603">
    <property type="entry name" value="maj_tail_phi13"/>
    <property type="match status" value="1"/>
</dbReference>
<dbReference type="InterPro" id="IPR006490">
    <property type="entry name" value="Maj_tail_phi13"/>
</dbReference>
<evidence type="ECO:0000313" key="2">
    <source>
        <dbReference type="Proteomes" id="UP000283738"/>
    </source>
</evidence>
<sequence length="221" mass="24996">MATVKENKETITRSRLVGLKDICVAAVTTNDEDVYAADVPVRLAKAIAATVKDTFSVEYTYSDDEVEDTVETYEKTEIELEVNRLAPGDYALLFDTLYKYGFLAKAEGDKAKEVALGFRAKQGNGKYEFSWYYCGKAEHPDVTYETVKDKKTAQTIKITFTFYARKKEDTIEGEKKKLYALIVDESNLLEEHTTAKEAIAAWFSEVQEYKEVPKAESETGH</sequence>
<dbReference type="AlphaFoldDB" id="A0A412BAX6"/>
<dbReference type="Proteomes" id="UP000283738">
    <property type="component" value="Unassembled WGS sequence"/>
</dbReference>
<dbReference type="RefSeq" id="WP_118109509.1">
    <property type="nucleotide sequence ID" value="NZ_QRTF01000011.1"/>
</dbReference>
<protein>
    <submittedName>
        <fullName evidence="1">Major tail protein</fullName>
    </submittedName>
</protein>
<evidence type="ECO:0000313" key="1">
    <source>
        <dbReference type="EMBL" id="RGQ50622.1"/>
    </source>
</evidence>
<dbReference type="EMBL" id="QRTF01000011">
    <property type="protein sequence ID" value="RGQ50622.1"/>
    <property type="molecule type" value="Genomic_DNA"/>
</dbReference>
<reference evidence="1 2" key="1">
    <citation type="submission" date="2018-08" db="EMBL/GenBank/DDBJ databases">
        <title>A genome reference for cultivated species of the human gut microbiota.</title>
        <authorList>
            <person name="Zou Y."/>
            <person name="Xue W."/>
            <person name="Luo G."/>
        </authorList>
    </citation>
    <scope>NUCLEOTIDE SEQUENCE [LARGE SCALE GENOMIC DNA]</scope>
    <source>
        <strain evidence="1 2">AF28-15</strain>
    </source>
</reference>